<keyword evidence="3" id="KW-1185">Reference proteome</keyword>
<feature type="non-terminal residue" evidence="2">
    <location>
        <position position="75"/>
    </location>
</feature>
<evidence type="ECO:0000313" key="2">
    <source>
        <dbReference type="EMBL" id="OQE57854.1"/>
    </source>
</evidence>
<name>A0A1V6W4U1_PENNA</name>
<organism evidence="2 3">
    <name type="scientific">Penicillium nalgiovense</name>
    <dbReference type="NCBI Taxonomy" id="60175"/>
    <lineage>
        <taxon>Eukaryota</taxon>
        <taxon>Fungi</taxon>
        <taxon>Dikarya</taxon>
        <taxon>Ascomycota</taxon>
        <taxon>Pezizomycotina</taxon>
        <taxon>Eurotiomycetes</taxon>
        <taxon>Eurotiomycetidae</taxon>
        <taxon>Eurotiales</taxon>
        <taxon>Aspergillaceae</taxon>
        <taxon>Penicillium</taxon>
    </lineage>
</organism>
<feature type="compositionally biased region" description="Basic and acidic residues" evidence="1">
    <location>
        <begin position="17"/>
        <end position="28"/>
    </location>
</feature>
<evidence type="ECO:0000313" key="3">
    <source>
        <dbReference type="Proteomes" id="UP000191691"/>
    </source>
</evidence>
<evidence type="ECO:0000256" key="1">
    <source>
        <dbReference type="SAM" id="MobiDB-lite"/>
    </source>
</evidence>
<dbReference type="AlphaFoldDB" id="A0A1V6W4U1"/>
<accession>A0A1V6W4U1</accession>
<sequence>DEENDKENDNNDPSNYNDKENDKDDKALPSRLKRPHPTPKHSLTSYGYALTDATIKRLLRGAKLPTDTLKKQLLR</sequence>
<reference evidence="3" key="1">
    <citation type="journal article" date="2017" name="Nat. Microbiol.">
        <title>Global analysis of biosynthetic gene clusters reveals vast potential of secondary metabolite production in Penicillium species.</title>
        <authorList>
            <person name="Nielsen J.C."/>
            <person name="Grijseels S."/>
            <person name="Prigent S."/>
            <person name="Ji B."/>
            <person name="Dainat J."/>
            <person name="Nielsen K.F."/>
            <person name="Frisvad J.C."/>
            <person name="Workman M."/>
            <person name="Nielsen J."/>
        </authorList>
    </citation>
    <scope>NUCLEOTIDE SEQUENCE [LARGE SCALE GENOMIC DNA]</scope>
    <source>
        <strain evidence="3">IBT 13039</strain>
    </source>
</reference>
<protein>
    <submittedName>
        <fullName evidence="2">Uncharacterized protein</fullName>
    </submittedName>
</protein>
<proteinExistence type="predicted"/>
<comment type="caution">
    <text evidence="2">The sequence shown here is derived from an EMBL/GenBank/DDBJ whole genome shotgun (WGS) entry which is preliminary data.</text>
</comment>
<gene>
    <name evidence="2" type="ORF">PENNAL_c0386G01183</name>
</gene>
<dbReference type="Proteomes" id="UP000191691">
    <property type="component" value="Unassembled WGS sequence"/>
</dbReference>
<dbReference type="EMBL" id="MOOB01000386">
    <property type="protein sequence ID" value="OQE57854.1"/>
    <property type="molecule type" value="Genomic_DNA"/>
</dbReference>
<feature type="non-terminal residue" evidence="2">
    <location>
        <position position="1"/>
    </location>
</feature>
<feature type="region of interest" description="Disordered" evidence="1">
    <location>
        <begin position="1"/>
        <end position="48"/>
    </location>
</feature>